<gene>
    <name evidence="3" type="ORF">B0X70_24675</name>
</gene>
<dbReference type="InterPro" id="IPR050834">
    <property type="entry name" value="Glycosyltransf_2"/>
</dbReference>
<name>A0ABX8M1E9_9GAMM</name>
<dbReference type="PANTHER" id="PTHR43685:SF2">
    <property type="entry name" value="GLYCOSYLTRANSFERASE 2-LIKE DOMAIN-CONTAINING PROTEIN"/>
    <property type="match status" value="1"/>
</dbReference>
<evidence type="ECO:0000259" key="2">
    <source>
        <dbReference type="Pfam" id="PF00535"/>
    </source>
</evidence>
<evidence type="ECO:0000256" key="1">
    <source>
        <dbReference type="SAM" id="Phobius"/>
    </source>
</evidence>
<dbReference type="PANTHER" id="PTHR43685">
    <property type="entry name" value="GLYCOSYLTRANSFERASE"/>
    <property type="match status" value="1"/>
</dbReference>
<dbReference type="Pfam" id="PF00535">
    <property type="entry name" value="Glycos_transf_2"/>
    <property type="match status" value="1"/>
</dbReference>
<protein>
    <recommendedName>
        <fullName evidence="2">Glycosyltransferase 2-like domain-containing protein</fullName>
    </recommendedName>
</protein>
<keyword evidence="1" id="KW-1133">Transmembrane helix</keyword>
<evidence type="ECO:0000313" key="3">
    <source>
        <dbReference type="EMBL" id="QXF36025.1"/>
    </source>
</evidence>
<feature type="domain" description="Glycosyltransferase 2-like" evidence="2">
    <location>
        <begin position="8"/>
        <end position="162"/>
    </location>
</feature>
<dbReference type="InterPro" id="IPR001173">
    <property type="entry name" value="Glyco_trans_2-like"/>
</dbReference>
<sequence>MKYNTKFSLVLATLGRINPVDDFLQSICVQDYPIELIEVVVVDQNIEPVLDDVIRKYNDHISITHIRSSVTGLSVNRNIGIRHCSGDIISFPDDDCLYPADTLRKVAKYMSEKKLSFILGKIWDNKINKDAFRSWPSKNKRITKWNFYRLTSSITLFTKVHDIYFDERFGVGAKYGSNEDTAFIYTLLCNSYSGNYNKDVVIYHEDQPINKLPMNKVASYSYGFGKFSRCYLSVPILYIFFLSLLFQIINMLISFVKIDRDSLIYRFISFKKRLYGFMSVK</sequence>
<keyword evidence="4" id="KW-1185">Reference proteome</keyword>
<keyword evidence="1" id="KW-0812">Transmembrane</keyword>
<accession>A0ABX8M1E9</accession>
<keyword evidence="1" id="KW-0472">Membrane</keyword>
<dbReference type="CDD" id="cd00761">
    <property type="entry name" value="Glyco_tranf_GTA_type"/>
    <property type="match status" value="1"/>
</dbReference>
<evidence type="ECO:0000313" key="4">
    <source>
        <dbReference type="Proteomes" id="UP000693715"/>
    </source>
</evidence>
<dbReference type="RefSeq" id="WP_217470575.1">
    <property type="nucleotide sequence ID" value="NZ_CP020335.1"/>
</dbReference>
<organism evidence="3 4">
    <name type="scientific">Photorhabdus akhurstii</name>
    <dbReference type="NCBI Taxonomy" id="171438"/>
    <lineage>
        <taxon>Bacteria</taxon>
        <taxon>Pseudomonadati</taxon>
        <taxon>Pseudomonadota</taxon>
        <taxon>Gammaproteobacteria</taxon>
        <taxon>Enterobacterales</taxon>
        <taxon>Morganellaceae</taxon>
        <taxon>Photorhabdus</taxon>
    </lineage>
</organism>
<reference evidence="3 4" key="1">
    <citation type="submission" date="2017-03" db="EMBL/GenBank/DDBJ databases">
        <title>Genome comparison of Photorhabdus luminescens strain 0813-124 phase variants.</title>
        <authorList>
            <person name="Chien C.-C."/>
            <person name="Chen W.-J."/>
            <person name="Shih M.-C."/>
            <person name="Hsieh F.-C."/>
        </authorList>
    </citation>
    <scope>NUCLEOTIDE SEQUENCE [LARGE SCALE GENOMIC DNA]</scope>
    <source>
        <strain evidence="3 4">0813-124 phase II</strain>
    </source>
</reference>
<proteinExistence type="predicted"/>
<dbReference type="EMBL" id="CP020335">
    <property type="protein sequence ID" value="QXF36025.1"/>
    <property type="molecule type" value="Genomic_DNA"/>
</dbReference>
<dbReference type="Proteomes" id="UP000693715">
    <property type="component" value="Chromosome"/>
</dbReference>
<feature type="transmembrane region" description="Helical" evidence="1">
    <location>
        <begin position="236"/>
        <end position="256"/>
    </location>
</feature>